<organism evidence="2">
    <name type="scientific">Tanacetum cinerariifolium</name>
    <name type="common">Dalmatian daisy</name>
    <name type="synonym">Chrysanthemum cinerariifolium</name>
    <dbReference type="NCBI Taxonomy" id="118510"/>
    <lineage>
        <taxon>Eukaryota</taxon>
        <taxon>Viridiplantae</taxon>
        <taxon>Streptophyta</taxon>
        <taxon>Embryophyta</taxon>
        <taxon>Tracheophyta</taxon>
        <taxon>Spermatophyta</taxon>
        <taxon>Magnoliopsida</taxon>
        <taxon>eudicotyledons</taxon>
        <taxon>Gunneridae</taxon>
        <taxon>Pentapetalae</taxon>
        <taxon>asterids</taxon>
        <taxon>campanulids</taxon>
        <taxon>Asterales</taxon>
        <taxon>Asteraceae</taxon>
        <taxon>Asteroideae</taxon>
        <taxon>Anthemideae</taxon>
        <taxon>Anthemidinae</taxon>
        <taxon>Tanacetum</taxon>
    </lineage>
</organism>
<dbReference type="EMBL" id="BKCJ010148943">
    <property type="protein sequence ID" value="GEY06080.1"/>
    <property type="molecule type" value="Genomic_DNA"/>
</dbReference>
<proteinExistence type="predicted"/>
<evidence type="ECO:0000256" key="1">
    <source>
        <dbReference type="SAM" id="MobiDB-lite"/>
    </source>
</evidence>
<feature type="compositionally biased region" description="Acidic residues" evidence="1">
    <location>
        <begin position="53"/>
        <end position="70"/>
    </location>
</feature>
<accession>A0A699HGN1</accession>
<evidence type="ECO:0000313" key="2">
    <source>
        <dbReference type="EMBL" id="GEY06080.1"/>
    </source>
</evidence>
<reference evidence="2" key="1">
    <citation type="journal article" date="2019" name="Sci. Rep.">
        <title>Draft genome of Tanacetum cinerariifolium, the natural source of mosquito coil.</title>
        <authorList>
            <person name="Yamashiro T."/>
            <person name="Shiraishi A."/>
            <person name="Satake H."/>
            <person name="Nakayama K."/>
        </authorList>
    </citation>
    <scope>NUCLEOTIDE SEQUENCE</scope>
</reference>
<feature type="region of interest" description="Disordered" evidence="1">
    <location>
        <begin position="49"/>
        <end position="70"/>
    </location>
</feature>
<sequence>MWKIRFLGVAGRTVHCTNANPSSPTHRNEFLDLEKKLEVESWLENNMSVDSLDNSDNEFEDEIEEEEEDDNLEYFDTFPTIEELGYCEWL</sequence>
<protein>
    <submittedName>
        <fullName evidence="2">Uncharacterized protein</fullName>
    </submittedName>
</protein>
<name>A0A699HGN1_TANCI</name>
<dbReference type="AlphaFoldDB" id="A0A699HGN1"/>
<gene>
    <name evidence="2" type="ORF">Tci_378054</name>
</gene>
<comment type="caution">
    <text evidence="2">The sequence shown here is derived from an EMBL/GenBank/DDBJ whole genome shotgun (WGS) entry which is preliminary data.</text>
</comment>